<dbReference type="EMBL" id="CAACVG010012678">
    <property type="protein sequence ID" value="VEN60656.1"/>
    <property type="molecule type" value="Genomic_DNA"/>
</dbReference>
<keyword evidence="5" id="KW-0325">Glycoprotein</keyword>
<keyword evidence="6" id="KW-0732">Signal</keyword>
<evidence type="ECO:0000256" key="5">
    <source>
        <dbReference type="ARBA" id="ARBA00023180"/>
    </source>
</evidence>
<evidence type="ECO:0000256" key="3">
    <source>
        <dbReference type="ARBA" id="ARBA00022801"/>
    </source>
</evidence>
<keyword evidence="2" id="KW-0719">Serine esterase</keyword>
<gene>
    <name evidence="8" type="ORF">CALMAC_LOCUS18280</name>
</gene>
<evidence type="ECO:0000256" key="4">
    <source>
        <dbReference type="ARBA" id="ARBA00023157"/>
    </source>
</evidence>
<proteinExistence type="inferred from homology"/>
<dbReference type="InterPro" id="IPR050309">
    <property type="entry name" value="Type-B_Carboxylest/Lipase"/>
</dbReference>
<accession>A0A653DKC5</accession>
<keyword evidence="4" id="KW-1015">Disulfide bond</keyword>
<dbReference type="Proteomes" id="UP000410492">
    <property type="component" value="Unassembled WGS sequence"/>
</dbReference>
<protein>
    <recommendedName>
        <fullName evidence="6">Carboxylic ester hydrolase</fullName>
        <ecNumber evidence="6">3.1.1.-</ecNumber>
    </recommendedName>
</protein>
<evidence type="ECO:0000256" key="6">
    <source>
        <dbReference type="RuleBase" id="RU361235"/>
    </source>
</evidence>
<dbReference type="InterPro" id="IPR029058">
    <property type="entry name" value="AB_hydrolase_fold"/>
</dbReference>
<evidence type="ECO:0000259" key="7">
    <source>
        <dbReference type="Pfam" id="PF00135"/>
    </source>
</evidence>
<evidence type="ECO:0000313" key="9">
    <source>
        <dbReference type="Proteomes" id="UP000410492"/>
    </source>
</evidence>
<dbReference type="OrthoDB" id="19653at2759"/>
<dbReference type="SUPFAM" id="SSF53474">
    <property type="entry name" value="alpha/beta-Hydrolases"/>
    <property type="match status" value="1"/>
</dbReference>
<keyword evidence="9" id="KW-1185">Reference proteome</keyword>
<dbReference type="InterPro" id="IPR002018">
    <property type="entry name" value="CarbesteraseB"/>
</dbReference>
<feature type="signal peptide" evidence="6">
    <location>
        <begin position="1"/>
        <end position="22"/>
    </location>
</feature>
<dbReference type="PANTHER" id="PTHR11559">
    <property type="entry name" value="CARBOXYLESTERASE"/>
    <property type="match status" value="1"/>
</dbReference>
<feature type="domain" description="Carboxylesterase type B" evidence="7">
    <location>
        <begin position="37"/>
        <end position="553"/>
    </location>
</feature>
<dbReference type="InterPro" id="IPR019826">
    <property type="entry name" value="Carboxylesterase_B_AS"/>
</dbReference>
<dbReference type="Gene3D" id="3.40.50.1820">
    <property type="entry name" value="alpha/beta hydrolase"/>
    <property type="match status" value="1"/>
</dbReference>
<dbReference type="AlphaFoldDB" id="A0A653DKC5"/>
<sequence length="568" mass="63486">MIISSTVCCAVLLSALALSALGQDASYDVLDEFYKDDLIVNTSTGLVRGGYGGKTVGKGRDMFRFRSIPYAEPPVGELRFEPPVAKARWEGIVDVRPQGAECMQSTKDLMRQSENCLFLKIFTSSLPKKSNNLPVMVWMYGGAFLVGAADFNAHGPDYLLDEDVIIVSFHYRTGIFGFLSTGDDVAPGNIGLKDQLLALKWIKENIKNFGGDPDRITIFGQSAGAVSVGYHLQNKEAEGLFSRAILQSGSPLCQWALSRVAPKTTSDVAKRLKLDRSTSENMLRALKAVPASMLQEAWTSELLWKLVTDPPLRGLPLGPVIEHNHPGAFIVNRSYELMEKGKFHRVPILIGHNSLEISTDADRIPDILKTISLIFHLQPSKFVPGSLNMQNLIKSSLLGRKIKDHYFKSKSAVKNLTEAMVYASVDQFVRPIRETARLYSQHTPVYLYAFTHQGSLGGVYNRTSPGVAHTEDVGYIFDFKHQGSEADYQVRNRMVRMWANFAKTGNPTPEDDKLLNGVKWTPNTKGDHHLKTLVIDEDLHIENNFASEDIRFWDRIFKLYGTRPYSTY</sequence>
<reference evidence="8 9" key="1">
    <citation type="submission" date="2019-01" db="EMBL/GenBank/DDBJ databases">
        <authorList>
            <person name="Sayadi A."/>
        </authorList>
    </citation>
    <scope>NUCLEOTIDE SEQUENCE [LARGE SCALE GENOMIC DNA]</scope>
</reference>
<evidence type="ECO:0000256" key="2">
    <source>
        <dbReference type="ARBA" id="ARBA00022487"/>
    </source>
</evidence>
<comment type="similarity">
    <text evidence="1 6">Belongs to the type-B carboxylesterase/lipase family.</text>
</comment>
<dbReference type="PROSITE" id="PS00122">
    <property type="entry name" value="CARBOXYLESTERASE_B_1"/>
    <property type="match status" value="1"/>
</dbReference>
<dbReference type="Pfam" id="PF00135">
    <property type="entry name" value="COesterase"/>
    <property type="match status" value="1"/>
</dbReference>
<feature type="chain" id="PRO_5031598842" description="Carboxylic ester hydrolase" evidence="6">
    <location>
        <begin position="23"/>
        <end position="568"/>
    </location>
</feature>
<name>A0A653DKC5_CALMS</name>
<evidence type="ECO:0000256" key="1">
    <source>
        <dbReference type="ARBA" id="ARBA00005964"/>
    </source>
</evidence>
<organism evidence="8 9">
    <name type="scientific">Callosobruchus maculatus</name>
    <name type="common">Southern cowpea weevil</name>
    <name type="synonym">Pulse bruchid</name>
    <dbReference type="NCBI Taxonomy" id="64391"/>
    <lineage>
        <taxon>Eukaryota</taxon>
        <taxon>Metazoa</taxon>
        <taxon>Ecdysozoa</taxon>
        <taxon>Arthropoda</taxon>
        <taxon>Hexapoda</taxon>
        <taxon>Insecta</taxon>
        <taxon>Pterygota</taxon>
        <taxon>Neoptera</taxon>
        <taxon>Endopterygota</taxon>
        <taxon>Coleoptera</taxon>
        <taxon>Polyphaga</taxon>
        <taxon>Cucujiformia</taxon>
        <taxon>Chrysomeloidea</taxon>
        <taxon>Chrysomelidae</taxon>
        <taxon>Bruchinae</taxon>
        <taxon>Bruchini</taxon>
        <taxon>Callosobruchus</taxon>
    </lineage>
</organism>
<dbReference type="GO" id="GO:0052689">
    <property type="term" value="F:carboxylic ester hydrolase activity"/>
    <property type="evidence" value="ECO:0007669"/>
    <property type="project" value="UniProtKB-KW"/>
</dbReference>
<dbReference type="EC" id="3.1.1.-" evidence="6"/>
<evidence type="ECO:0000313" key="8">
    <source>
        <dbReference type="EMBL" id="VEN60656.1"/>
    </source>
</evidence>
<keyword evidence="3 6" id="KW-0378">Hydrolase</keyword>